<evidence type="ECO:0000259" key="15">
    <source>
        <dbReference type="Pfam" id="PF03372"/>
    </source>
</evidence>
<evidence type="ECO:0000256" key="9">
    <source>
        <dbReference type="ARBA" id="ARBA00022842"/>
    </source>
</evidence>
<dbReference type="GO" id="GO:0016020">
    <property type="term" value="C:membrane"/>
    <property type="evidence" value="ECO:0007669"/>
    <property type="project" value="UniProtKB-SubCell"/>
</dbReference>
<dbReference type="GO" id="GO:0046872">
    <property type="term" value="F:metal ion binding"/>
    <property type="evidence" value="ECO:0007669"/>
    <property type="project" value="UniProtKB-KW"/>
</dbReference>
<evidence type="ECO:0000313" key="16">
    <source>
        <dbReference type="EMBL" id="CAF4688823.1"/>
    </source>
</evidence>
<comment type="pathway">
    <text evidence="3">Sphingolipid metabolism.</text>
</comment>
<name>A0A821HQ45_9BILA</name>
<dbReference type="SUPFAM" id="SSF56219">
    <property type="entry name" value="DNase I-like"/>
    <property type="match status" value="1"/>
</dbReference>
<dbReference type="EMBL" id="CAJOBR010002544">
    <property type="protein sequence ID" value="CAF4688823.1"/>
    <property type="molecule type" value="Genomic_DNA"/>
</dbReference>
<evidence type="ECO:0000256" key="4">
    <source>
        <dbReference type="ARBA" id="ARBA00006335"/>
    </source>
</evidence>
<keyword evidence="9" id="KW-0460">Magnesium</keyword>
<evidence type="ECO:0000256" key="5">
    <source>
        <dbReference type="ARBA" id="ARBA00012369"/>
    </source>
</evidence>
<comment type="caution">
    <text evidence="16">The sequence shown here is derived from an EMBL/GenBank/DDBJ whole genome shotgun (WGS) entry which is preliminary data.</text>
</comment>
<comment type="similarity">
    <text evidence="4">Belongs to the neutral sphingomyelinase family.</text>
</comment>
<feature type="non-terminal residue" evidence="16">
    <location>
        <position position="1"/>
    </location>
</feature>
<comment type="subcellular location">
    <subcellularLocation>
        <location evidence="1">Membrane</location>
        <topology evidence="1">Multi-pass membrane protein</topology>
    </subcellularLocation>
</comment>
<dbReference type="InterPro" id="IPR036691">
    <property type="entry name" value="Endo/exonu/phosph_ase_sf"/>
</dbReference>
<sequence length="421" mass="48613">QIRNKSYEKILNMQLRVLTLNIWGVHYIAKFINRRIEALIEHLKHSDTNYDIVGLQEVWSKRDYIYLRDQLKTIYPHSYYFLSGLVGSGCCIFSKYPIIGTYEHRYSLNGFPHKIQHGDWFCGKLIGLCKILVNGYIVNVYNTHLHANYHHVIPEDIYLGHRICQAYELIQFIESTSGADTTDFTILLGDLNLTNDDLGFKLIEGILQLNDAFYKRINKNVFDPTVGNSGRTCDLLDNPYVKPHPYQGEGERIDYILYRARNDNMKCIEAYPTLHKVPNSSNGLHYSDHLAVYGLFEIDETIPRKQTKPLDNMEIADEKTRNNLRAACIIVEESIQRLQRDRIFFGLGVFILVLILFSFNGNLNSHGYLLTIATVLKDILCLIGISISIWFIVLGKPAERNSLSSIRNAMNIRLRVPHFIH</sequence>
<evidence type="ECO:0000313" key="17">
    <source>
        <dbReference type="Proteomes" id="UP000663848"/>
    </source>
</evidence>
<keyword evidence="6 14" id="KW-0812">Transmembrane</keyword>
<dbReference type="PANTHER" id="PTHR16320">
    <property type="entry name" value="SPHINGOMYELINASE FAMILY MEMBER"/>
    <property type="match status" value="1"/>
</dbReference>
<keyword evidence="11 14" id="KW-1133">Transmembrane helix</keyword>
<evidence type="ECO:0000256" key="1">
    <source>
        <dbReference type="ARBA" id="ARBA00004141"/>
    </source>
</evidence>
<dbReference type="Gene3D" id="3.60.10.10">
    <property type="entry name" value="Endonuclease/exonuclease/phosphatase"/>
    <property type="match status" value="1"/>
</dbReference>
<organism evidence="16 17">
    <name type="scientific">Rotaria socialis</name>
    <dbReference type="NCBI Taxonomy" id="392032"/>
    <lineage>
        <taxon>Eukaryota</taxon>
        <taxon>Metazoa</taxon>
        <taxon>Spiralia</taxon>
        <taxon>Gnathifera</taxon>
        <taxon>Rotifera</taxon>
        <taxon>Eurotatoria</taxon>
        <taxon>Bdelloidea</taxon>
        <taxon>Philodinida</taxon>
        <taxon>Philodinidae</taxon>
        <taxon>Rotaria</taxon>
    </lineage>
</organism>
<evidence type="ECO:0000256" key="2">
    <source>
        <dbReference type="ARBA" id="ARBA00004760"/>
    </source>
</evidence>
<evidence type="ECO:0000256" key="10">
    <source>
        <dbReference type="ARBA" id="ARBA00022919"/>
    </source>
</evidence>
<evidence type="ECO:0000256" key="8">
    <source>
        <dbReference type="ARBA" id="ARBA00022801"/>
    </source>
</evidence>
<dbReference type="InterPro" id="IPR038772">
    <property type="entry name" value="Sph/SMPD2-like"/>
</dbReference>
<evidence type="ECO:0000256" key="3">
    <source>
        <dbReference type="ARBA" id="ARBA00004991"/>
    </source>
</evidence>
<evidence type="ECO:0000256" key="11">
    <source>
        <dbReference type="ARBA" id="ARBA00022989"/>
    </source>
</evidence>
<evidence type="ECO:0000256" key="14">
    <source>
        <dbReference type="SAM" id="Phobius"/>
    </source>
</evidence>
<proteinExistence type="inferred from homology"/>
<dbReference type="PANTHER" id="PTHR16320:SF24">
    <property type="entry name" value="PHOSPHODIESTERASE, PUTATIVE-RELATED"/>
    <property type="match status" value="1"/>
</dbReference>
<evidence type="ECO:0000256" key="7">
    <source>
        <dbReference type="ARBA" id="ARBA00022723"/>
    </source>
</evidence>
<dbReference type="GO" id="GO:0006665">
    <property type="term" value="P:sphingolipid metabolic process"/>
    <property type="evidence" value="ECO:0007669"/>
    <property type="project" value="UniProtKB-KW"/>
</dbReference>
<keyword evidence="12" id="KW-0443">Lipid metabolism</keyword>
<evidence type="ECO:0000256" key="13">
    <source>
        <dbReference type="ARBA" id="ARBA00023136"/>
    </source>
</evidence>
<feature type="domain" description="Endonuclease/exonuclease/phosphatase" evidence="15">
    <location>
        <begin position="18"/>
        <end position="289"/>
    </location>
</feature>
<dbReference type="InterPro" id="IPR005135">
    <property type="entry name" value="Endo/exonuclease/phosphatase"/>
</dbReference>
<keyword evidence="8" id="KW-0378">Hydrolase</keyword>
<dbReference type="Proteomes" id="UP000663848">
    <property type="component" value="Unassembled WGS sequence"/>
</dbReference>
<evidence type="ECO:0000256" key="6">
    <source>
        <dbReference type="ARBA" id="ARBA00022692"/>
    </source>
</evidence>
<dbReference type="EC" id="3.1.4.12" evidence="5"/>
<gene>
    <name evidence="16" type="ORF">QYT958_LOCUS17075</name>
</gene>
<accession>A0A821HQ45</accession>
<keyword evidence="7" id="KW-0479">Metal-binding</keyword>
<protein>
    <recommendedName>
        <fullName evidence="5">sphingomyelin phosphodiesterase</fullName>
        <ecNumber evidence="5">3.1.4.12</ecNumber>
    </recommendedName>
</protein>
<comment type="pathway">
    <text evidence="2">Lipid metabolism; sphingolipid metabolism.</text>
</comment>
<evidence type="ECO:0000256" key="12">
    <source>
        <dbReference type="ARBA" id="ARBA00023098"/>
    </source>
</evidence>
<dbReference type="GO" id="GO:0004767">
    <property type="term" value="F:sphingomyelin phosphodiesterase activity"/>
    <property type="evidence" value="ECO:0007669"/>
    <property type="project" value="UniProtKB-EC"/>
</dbReference>
<keyword evidence="10" id="KW-0746">Sphingolipid metabolism</keyword>
<keyword evidence="13 14" id="KW-0472">Membrane</keyword>
<feature type="transmembrane region" description="Helical" evidence="14">
    <location>
        <begin position="343"/>
        <end position="361"/>
    </location>
</feature>
<dbReference type="Pfam" id="PF03372">
    <property type="entry name" value="Exo_endo_phos"/>
    <property type="match status" value="1"/>
</dbReference>
<dbReference type="AlphaFoldDB" id="A0A821HQ45"/>
<feature type="transmembrane region" description="Helical" evidence="14">
    <location>
        <begin position="367"/>
        <end position="393"/>
    </location>
</feature>
<reference evidence="16" key="1">
    <citation type="submission" date="2021-02" db="EMBL/GenBank/DDBJ databases">
        <authorList>
            <person name="Nowell W R."/>
        </authorList>
    </citation>
    <scope>NUCLEOTIDE SEQUENCE</scope>
</reference>